<dbReference type="OrthoDB" id="25826at2759"/>
<dbReference type="InterPro" id="IPR013785">
    <property type="entry name" value="Aldolase_TIM"/>
</dbReference>
<protein>
    <submittedName>
        <fullName evidence="9">Uncharacterized protein</fullName>
    </submittedName>
</protein>
<dbReference type="GO" id="GO:0009060">
    <property type="term" value="P:aerobic respiration"/>
    <property type="evidence" value="ECO:0007669"/>
    <property type="project" value="TreeGrafter"/>
</dbReference>
<keyword evidence="2" id="KW-0285">Flavoprotein</keyword>
<dbReference type="CDD" id="cd02809">
    <property type="entry name" value="alpha_hydroxyacid_oxid_FMN"/>
    <property type="match status" value="1"/>
</dbReference>
<reference evidence="9" key="1">
    <citation type="submission" date="2020-11" db="EMBL/GenBank/DDBJ databases">
        <authorList>
            <person name="Tran Van P."/>
        </authorList>
    </citation>
    <scope>NUCLEOTIDE SEQUENCE</scope>
</reference>
<feature type="compositionally biased region" description="Basic and acidic residues" evidence="8">
    <location>
        <begin position="235"/>
        <end position="255"/>
    </location>
</feature>
<dbReference type="PROSITE" id="PS00557">
    <property type="entry name" value="FMN_HYDROXY_ACID_DH_1"/>
    <property type="match status" value="1"/>
</dbReference>
<dbReference type="GO" id="GO:0010181">
    <property type="term" value="F:FMN binding"/>
    <property type="evidence" value="ECO:0007669"/>
    <property type="project" value="InterPro"/>
</dbReference>
<dbReference type="InterPro" id="IPR000262">
    <property type="entry name" value="FMN-dep_DH"/>
</dbReference>
<dbReference type="Pfam" id="PF01070">
    <property type="entry name" value="FMN_dh"/>
    <property type="match status" value="1"/>
</dbReference>
<evidence type="ECO:0000256" key="3">
    <source>
        <dbReference type="ARBA" id="ARBA00022643"/>
    </source>
</evidence>
<evidence type="ECO:0000256" key="8">
    <source>
        <dbReference type="SAM" id="MobiDB-lite"/>
    </source>
</evidence>
<dbReference type="GO" id="GO:0005886">
    <property type="term" value="C:plasma membrane"/>
    <property type="evidence" value="ECO:0007669"/>
    <property type="project" value="TreeGrafter"/>
</dbReference>
<accession>A0A7R8ZR91</accession>
<feature type="compositionally biased region" description="Basic and acidic residues" evidence="8">
    <location>
        <begin position="204"/>
        <end position="225"/>
    </location>
</feature>
<feature type="non-terminal residue" evidence="9">
    <location>
        <position position="255"/>
    </location>
</feature>
<dbReference type="AlphaFoldDB" id="A0A7R8ZR91"/>
<organism evidence="9">
    <name type="scientific">Cyprideis torosa</name>
    <dbReference type="NCBI Taxonomy" id="163714"/>
    <lineage>
        <taxon>Eukaryota</taxon>
        <taxon>Metazoa</taxon>
        <taxon>Ecdysozoa</taxon>
        <taxon>Arthropoda</taxon>
        <taxon>Crustacea</taxon>
        <taxon>Oligostraca</taxon>
        <taxon>Ostracoda</taxon>
        <taxon>Podocopa</taxon>
        <taxon>Podocopida</taxon>
        <taxon>Cytherocopina</taxon>
        <taxon>Cytheroidea</taxon>
        <taxon>Cytherideidae</taxon>
        <taxon>Cyprideis</taxon>
    </lineage>
</organism>
<keyword evidence="3" id="KW-0288">FMN</keyword>
<sequence length="255" mass="27287">MIGHFPHGAKVASTTDLVNDQFDSSINWESAKEIRDLWDGPFMLKGIQSVEDAKKAAELGVTGIILSNHGGRQLDGAPAAMDILPEVIEAVGNDVEVLIDGGVRRGSDVIKAIALGAKACLIGRAYLYGLAAGGEAGVTQSYNILVDEMIRTMRLIGCTSIAELDASYDAKTESSEPTAAVVQDSIPDEKDSLEVQDSFSLSEVAKKEEEAPKTREPEAESKETEPLAAEEADKETEKEEVKEVAAKKRPKGDPM</sequence>
<gene>
    <name evidence="9" type="ORF">CTOB1V02_LOCUS7095</name>
</gene>
<evidence type="ECO:0000313" key="9">
    <source>
        <dbReference type="EMBL" id="CAD7229222.1"/>
    </source>
</evidence>
<comment type="similarity">
    <text evidence="5">Belongs to the FMN-dependent alpha-hydroxy acid dehydrogenase family.</text>
</comment>
<keyword evidence="4" id="KW-0560">Oxidoreductase</keyword>
<comment type="cofactor">
    <cofactor evidence="1">
        <name>FMN</name>
        <dbReference type="ChEBI" id="CHEBI:58210"/>
    </cofactor>
</comment>
<name>A0A7R8ZR91_9CRUS</name>
<evidence type="ECO:0000256" key="2">
    <source>
        <dbReference type="ARBA" id="ARBA00022630"/>
    </source>
</evidence>
<evidence type="ECO:0000256" key="6">
    <source>
        <dbReference type="ARBA" id="ARBA00029325"/>
    </source>
</evidence>
<evidence type="ECO:0000256" key="7">
    <source>
        <dbReference type="ARBA" id="ARBA00029327"/>
    </source>
</evidence>
<dbReference type="InterPro" id="IPR012133">
    <property type="entry name" value="Alpha-hydoxy_acid_DH_FMN"/>
</dbReference>
<dbReference type="PANTHER" id="PTHR10578:SF107">
    <property type="entry name" value="2-HYDROXYACID OXIDASE 1"/>
    <property type="match status" value="1"/>
</dbReference>
<dbReference type="SUPFAM" id="SSF51395">
    <property type="entry name" value="FMN-linked oxidoreductases"/>
    <property type="match status" value="1"/>
</dbReference>
<dbReference type="GO" id="GO:0004459">
    <property type="term" value="F:L-lactate dehydrogenase (NAD+) activity"/>
    <property type="evidence" value="ECO:0007669"/>
    <property type="project" value="TreeGrafter"/>
</dbReference>
<evidence type="ECO:0000256" key="4">
    <source>
        <dbReference type="ARBA" id="ARBA00023002"/>
    </source>
</evidence>
<dbReference type="PANTHER" id="PTHR10578">
    <property type="entry name" value="S -2-HYDROXY-ACID OXIDASE-RELATED"/>
    <property type="match status" value="1"/>
</dbReference>
<dbReference type="PROSITE" id="PS51349">
    <property type="entry name" value="FMN_HYDROXY_ACID_DH_2"/>
    <property type="match status" value="1"/>
</dbReference>
<proteinExistence type="inferred from homology"/>
<comment type="catalytic activity">
    <reaction evidence="7">
        <text>2-hydroxyoctanoate + O2 = 2-oxooctanoate + H2O2</text>
        <dbReference type="Rhea" id="RHEA:67940"/>
        <dbReference type="ChEBI" id="CHEBI:15379"/>
        <dbReference type="ChEBI" id="CHEBI:16240"/>
        <dbReference type="ChEBI" id="CHEBI:133514"/>
        <dbReference type="ChEBI" id="CHEBI:176689"/>
    </reaction>
    <physiologicalReaction direction="left-to-right" evidence="7">
        <dbReference type="Rhea" id="RHEA:67941"/>
    </physiologicalReaction>
</comment>
<evidence type="ECO:0000256" key="5">
    <source>
        <dbReference type="ARBA" id="ARBA00024042"/>
    </source>
</evidence>
<feature type="region of interest" description="Disordered" evidence="8">
    <location>
        <begin position="168"/>
        <end position="255"/>
    </location>
</feature>
<dbReference type="InterPro" id="IPR008259">
    <property type="entry name" value="FMN_hydac_DH_AS"/>
</dbReference>
<dbReference type="GO" id="GO:0003973">
    <property type="term" value="F:(S)-2-hydroxy-acid oxidase activity"/>
    <property type="evidence" value="ECO:0007669"/>
    <property type="project" value="UniProtKB-EC"/>
</dbReference>
<dbReference type="InterPro" id="IPR037396">
    <property type="entry name" value="FMN_HAD"/>
</dbReference>
<dbReference type="GO" id="GO:0005777">
    <property type="term" value="C:peroxisome"/>
    <property type="evidence" value="ECO:0007669"/>
    <property type="project" value="UniProtKB-ARBA"/>
</dbReference>
<dbReference type="Gene3D" id="3.20.20.70">
    <property type="entry name" value="Aldolase class I"/>
    <property type="match status" value="1"/>
</dbReference>
<dbReference type="EMBL" id="OB661942">
    <property type="protein sequence ID" value="CAD7229222.1"/>
    <property type="molecule type" value="Genomic_DNA"/>
</dbReference>
<evidence type="ECO:0000256" key="1">
    <source>
        <dbReference type="ARBA" id="ARBA00001917"/>
    </source>
</evidence>
<comment type="catalytic activity">
    <reaction evidence="6">
        <text>a (2S)-2-hydroxycarboxylate + O2 = a 2-oxocarboxylate + H2O2</text>
        <dbReference type="Rhea" id="RHEA:16789"/>
        <dbReference type="ChEBI" id="CHEBI:15379"/>
        <dbReference type="ChEBI" id="CHEBI:16240"/>
        <dbReference type="ChEBI" id="CHEBI:35179"/>
        <dbReference type="ChEBI" id="CHEBI:58123"/>
        <dbReference type="EC" id="1.1.3.15"/>
    </reaction>
    <physiologicalReaction direction="left-to-right" evidence="6">
        <dbReference type="Rhea" id="RHEA:16790"/>
    </physiologicalReaction>
</comment>